<dbReference type="Proteomes" id="UP001227126">
    <property type="component" value="Unassembled WGS sequence"/>
</dbReference>
<accession>A0ABT7FHN4</accession>
<dbReference type="SUPFAM" id="SSF88659">
    <property type="entry name" value="Sigma3 and sigma4 domains of RNA polymerase sigma factors"/>
    <property type="match status" value="1"/>
</dbReference>
<feature type="domain" description="RNA polymerase sigma factor 70 region 4 type 2" evidence="2">
    <location>
        <begin position="118"/>
        <end position="169"/>
    </location>
</feature>
<proteinExistence type="predicted"/>
<feature type="domain" description="DUF6596" evidence="3">
    <location>
        <begin position="187"/>
        <end position="286"/>
    </location>
</feature>
<evidence type="ECO:0000259" key="2">
    <source>
        <dbReference type="Pfam" id="PF08281"/>
    </source>
</evidence>
<keyword evidence="5" id="KW-1185">Reference proteome</keyword>
<dbReference type="InterPro" id="IPR007627">
    <property type="entry name" value="RNA_pol_sigma70_r2"/>
</dbReference>
<dbReference type="InterPro" id="IPR013324">
    <property type="entry name" value="RNA_pol_sigma_r3/r4-like"/>
</dbReference>
<gene>
    <name evidence="4" type="ORF">QO034_16275</name>
</gene>
<dbReference type="PANTHER" id="PTHR47756:SF2">
    <property type="entry name" value="BLL6612 PROTEIN"/>
    <property type="match status" value="1"/>
</dbReference>
<dbReference type="InterPro" id="IPR013249">
    <property type="entry name" value="RNA_pol_sigma70_r4_t2"/>
</dbReference>
<dbReference type="RefSeq" id="WP_284486581.1">
    <property type="nucleotide sequence ID" value="NZ_JASNJE010000022.1"/>
</dbReference>
<sequence>MPVDARQPVDEGSAVIRDLYKRDGRRVYAALVRLLGDFDRAEEATQIAFLAAASRWPAEGVPRKPVQWLISAGRFRMIDQMRRDRRMTQWSDEAERAVERLELQQDPETIEDDRLRLIFTCCHPSLSEEAAVAMTLREVCGLATEAIASAFLVAPPTLAQRIVRAKSKIRDACIPYEVPDTDELPRRLDRVLRVVYLAFTEGHSSSGGENLVQADLMAEAIRLGRLILKLLPEAEVQGLLALMILQHARHAARMSPGGDLIPLDEQDRGLWDHAAIAEGAEHARQALLSGRSGPYTLQAAIAASHAEAPRFEDTDWAEIAGLYAALLRIEPSPVIALNHAVAIAMRDGPETGLALIEPLLQADRLGRYHLAHAARADLLRRMGRTDAARQSYETARDLATQEAERRFITRRLAEIGP</sequence>
<dbReference type="EMBL" id="JASNJE010000022">
    <property type="protein sequence ID" value="MDK3074650.1"/>
    <property type="molecule type" value="Genomic_DNA"/>
</dbReference>
<dbReference type="PANTHER" id="PTHR47756">
    <property type="entry name" value="BLL6612 PROTEIN-RELATED"/>
    <property type="match status" value="1"/>
</dbReference>
<dbReference type="Gene3D" id="1.10.1740.10">
    <property type="match status" value="1"/>
</dbReference>
<comment type="caution">
    <text evidence="4">The sequence shown here is derived from an EMBL/GenBank/DDBJ whole genome shotgun (WGS) entry which is preliminary data.</text>
</comment>
<dbReference type="SUPFAM" id="SSF88946">
    <property type="entry name" value="Sigma2 domain of RNA polymerase sigma factors"/>
    <property type="match status" value="1"/>
</dbReference>
<evidence type="ECO:0000259" key="3">
    <source>
        <dbReference type="Pfam" id="PF20239"/>
    </source>
</evidence>
<dbReference type="InterPro" id="IPR046531">
    <property type="entry name" value="DUF6596"/>
</dbReference>
<evidence type="ECO:0000313" key="4">
    <source>
        <dbReference type="EMBL" id="MDK3074650.1"/>
    </source>
</evidence>
<feature type="domain" description="RNA polymerase sigma-70 region 2" evidence="1">
    <location>
        <begin position="19"/>
        <end position="86"/>
    </location>
</feature>
<evidence type="ECO:0000313" key="5">
    <source>
        <dbReference type="Proteomes" id="UP001227126"/>
    </source>
</evidence>
<dbReference type="Pfam" id="PF08281">
    <property type="entry name" value="Sigma70_r4_2"/>
    <property type="match status" value="1"/>
</dbReference>
<protein>
    <submittedName>
        <fullName evidence="4">RNA polymerase sigma factor</fullName>
    </submittedName>
</protein>
<reference evidence="4 5" key="1">
    <citation type="submission" date="2023-05" db="EMBL/GenBank/DDBJ databases">
        <title>Sedimentitalea sp. nov. JM2-8.</title>
        <authorList>
            <person name="Huang J."/>
        </authorList>
    </citation>
    <scope>NUCLEOTIDE SEQUENCE [LARGE SCALE GENOMIC DNA]</scope>
    <source>
        <strain evidence="4 5">JM2-8</strain>
    </source>
</reference>
<dbReference type="InterPro" id="IPR013325">
    <property type="entry name" value="RNA_pol_sigma_r2"/>
</dbReference>
<dbReference type="Pfam" id="PF20239">
    <property type="entry name" value="DUF6596"/>
    <property type="match status" value="1"/>
</dbReference>
<organism evidence="4 5">
    <name type="scientific">Sedimentitalea xiamensis</name>
    <dbReference type="NCBI Taxonomy" id="3050037"/>
    <lineage>
        <taxon>Bacteria</taxon>
        <taxon>Pseudomonadati</taxon>
        <taxon>Pseudomonadota</taxon>
        <taxon>Alphaproteobacteria</taxon>
        <taxon>Rhodobacterales</taxon>
        <taxon>Paracoccaceae</taxon>
        <taxon>Sedimentitalea</taxon>
    </lineage>
</organism>
<evidence type="ECO:0000259" key="1">
    <source>
        <dbReference type="Pfam" id="PF04542"/>
    </source>
</evidence>
<dbReference type="Pfam" id="PF04542">
    <property type="entry name" value="Sigma70_r2"/>
    <property type="match status" value="1"/>
</dbReference>
<name>A0ABT7FHN4_9RHOB</name>